<dbReference type="Proteomes" id="UP000019849">
    <property type="component" value="Unassembled WGS sequence"/>
</dbReference>
<evidence type="ECO:0000313" key="2">
    <source>
        <dbReference type="EMBL" id="EXL08871.1"/>
    </source>
</evidence>
<dbReference type="EMBL" id="JENY01000010">
    <property type="protein sequence ID" value="EXL08871.1"/>
    <property type="molecule type" value="Genomic_DNA"/>
</dbReference>
<feature type="compositionally biased region" description="Low complexity" evidence="1">
    <location>
        <begin position="168"/>
        <end position="180"/>
    </location>
</feature>
<comment type="caution">
    <text evidence="2">The sequence shown here is derived from an EMBL/GenBank/DDBJ whole genome shotgun (WGS) entry which is preliminary data.</text>
</comment>
<evidence type="ECO:0000256" key="1">
    <source>
        <dbReference type="SAM" id="MobiDB-lite"/>
    </source>
</evidence>
<dbReference type="AlphaFoldDB" id="A0A011URM9"/>
<reference evidence="2 3" key="1">
    <citation type="submission" date="2014-02" db="EMBL/GenBank/DDBJ databases">
        <title>Aquamicrobium defluvii Genome sequencing.</title>
        <authorList>
            <person name="Wang X."/>
        </authorList>
    </citation>
    <scope>NUCLEOTIDE SEQUENCE [LARGE SCALE GENOMIC DNA]</scope>
    <source>
        <strain evidence="2 3">W13Z1</strain>
    </source>
</reference>
<accession>A0A011URM9</accession>
<feature type="compositionally biased region" description="Basic and acidic residues" evidence="1">
    <location>
        <begin position="144"/>
        <end position="163"/>
    </location>
</feature>
<feature type="region of interest" description="Disordered" evidence="1">
    <location>
        <begin position="142"/>
        <end position="180"/>
    </location>
</feature>
<sequence>MAAMLTARGFHLAGARNYALARARLAEMSRFALMDIGTTVGGVNLPRLGALQSTRERRSRMSSAASSPSRPTSASARFAPSSAARVRIASNSASGMRTKPSDRGGVIGSSFRRSADLAAPEGRVIGREVAVRDPEVPLQLDGIARGERHHGLQPDRGGERDVGGGDFAEGAADFGRAVQH</sequence>
<organism evidence="2 3">
    <name type="scientific">Aquamicrobium defluvii</name>
    <dbReference type="NCBI Taxonomy" id="69279"/>
    <lineage>
        <taxon>Bacteria</taxon>
        <taxon>Pseudomonadati</taxon>
        <taxon>Pseudomonadota</taxon>
        <taxon>Alphaproteobacteria</taxon>
        <taxon>Hyphomicrobiales</taxon>
        <taxon>Phyllobacteriaceae</taxon>
        <taxon>Aquamicrobium</taxon>
    </lineage>
</organism>
<gene>
    <name evidence="2" type="ORF">BG36_02060</name>
</gene>
<evidence type="ECO:0000313" key="3">
    <source>
        <dbReference type="Proteomes" id="UP000019849"/>
    </source>
</evidence>
<feature type="compositionally biased region" description="Low complexity" evidence="1">
    <location>
        <begin position="61"/>
        <end position="85"/>
    </location>
</feature>
<protein>
    <submittedName>
        <fullName evidence="2">Uncharacterized protein</fullName>
    </submittedName>
</protein>
<feature type="region of interest" description="Disordered" evidence="1">
    <location>
        <begin position="48"/>
        <end position="109"/>
    </location>
</feature>
<name>A0A011URM9_9HYPH</name>
<dbReference type="HOGENOM" id="CLU_1493252_0_0_5"/>
<proteinExistence type="predicted"/>